<dbReference type="GO" id="GO:0050821">
    <property type="term" value="P:protein stabilization"/>
    <property type="evidence" value="ECO:0007669"/>
    <property type="project" value="TreeGrafter"/>
</dbReference>
<keyword evidence="2" id="KW-0574">Periplasm</keyword>
<accession>A0A0C5WKE3</accession>
<dbReference type="GO" id="GO:0042597">
    <property type="term" value="C:periplasmic space"/>
    <property type="evidence" value="ECO:0007669"/>
    <property type="project" value="UniProtKB-SubCell"/>
</dbReference>
<dbReference type="InterPro" id="IPR024930">
    <property type="entry name" value="Skp_dom_sf"/>
</dbReference>
<dbReference type="HOGENOM" id="CLU_101388_2_1_6"/>
<dbReference type="SUPFAM" id="SSF111384">
    <property type="entry name" value="OmpH-like"/>
    <property type="match status" value="1"/>
</dbReference>
<dbReference type="PANTHER" id="PTHR35089">
    <property type="entry name" value="CHAPERONE PROTEIN SKP"/>
    <property type="match status" value="1"/>
</dbReference>
<sequence length="189" mass="21484">MKNSSPSRLVEHSNYLRRYPLKQWMKAAGLSLVILSSSFYAQAAEAAQKVGYVATGQAMAQLAQRYNVSEKLRNEFKDRIDELRGIEGRMKTKVDKIKRDGELMSSSEKTKLQREMQSLESDYKLKAQALQEDQRRRGAEEEQKLVQKIRLAIQDVAKREGYDLVVDANAVLYANPKDDLSSKVIAAVK</sequence>
<dbReference type="GO" id="GO:0005829">
    <property type="term" value="C:cytosol"/>
    <property type="evidence" value="ECO:0007669"/>
    <property type="project" value="TreeGrafter"/>
</dbReference>
<protein>
    <recommendedName>
        <fullName evidence="2">Chaperone protein skp</fullName>
    </recommendedName>
</protein>
<organism evidence="4 5">
    <name type="scientific">Photobacterium gaetbulicola Gung47</name>
    <dbReference type="NCBI Taxonomy" id="658445"/>
    <lineage>
        <taxon>Bacteria</taxon>
        <taxon>Pseudomonadati</taxon>
        <taxon>Pseudomonadota</taxon>
        <taxon>Gammaproteobacteria</taxon>
        <taxon>Vibrionales</taxon>
        <taxon>Vibrionaceae</taxon>
        <taxon>Photobacterium</taxon>
    </lineage>
</organism>
<comment type="subcellular location">
    <subcellularLocation>
        <location evidence="2">Periplasm</location>
    </subcellularLocation>
</comment>
<comment type="similarity">
    <text evidence="2">Belongs to the skp family.</text>
</comment>
<dbReference type="Gene3D" id="3.30.910.20">
    <property type="entry name" value="Skp domain"/>
    <property type="match status" value="1"/>
</dbReference>
<keyword evidence="1 3" id="KW-0732">Signal</keyword>
<evidence type="ECO:0000313" key="5">
    <source>
        <dbReference type="Proteomes" id="UP000032303"/>
    </source>
</evidence>
<reference evidence="4 5" key="1">
    <citation type="submission" date="2013-05" db="EMBL/GenBank/DDBJ databases">
        <title>Complete genome sequence of the lipase-producing bacterium Photobacterium gaetbulicola Gung47.</title>
        <authorList>
            <person name="Kim Y.-O."/>
        </authorList>
    </citation>
    <scope>NUCLEOTIDE SEQUENCE [LARGE SCALE GENOMIC DNA]</scope>
    <source>
        <strain evidence="4 5">Gung47</strain>
    </source>
</reference>
<dbReference type="AlphaFoldDB" id="A0A0C5WKE3"/>
<keyword evidence="2" id="KW-0143">Chaperone</keyword>
<evidence type="ECO:0000256" key="1">
    <source>
        <dbReference type="ARBA" id="ARBA00022729"/>
    </source>
</evidence>
<feature type="chain" id="PRO_5002184434" description="Chaperone protein skp" evidence="3">
    <location>
        <begin position="44"/>
        <end position="189"/>
    </location>
</feature>
<comment type="function">
    <text evidence="2">Molecular chaperone that interacts specifically with outer membrane proteins, thus maintaining the solubility of early folding intermediates during passage through the periplasm.</text>
</comment>
<evidence type="ECO:0000256" key="2">
    <source>
        <dbReference type="PIRNR" id="PIRNR002094"/>
    </source>
</evidence>
<keyword evidence="5" id="KW-1185">Reference proteome</keyword>
<evidence type="ECO:0000313" key="4">
    <source>
        <dbReference type="EMBL" id="AJR07643.1"/>
    </source>
</evidence>
<dbReference type="SMART" id="SM00935">
    <property type="entry name" value="OmpH"/>
    <property type="match status" value="1"/>
</dbReference>
<dbReference type="Proteomes" id="UP000032303">
    <property type="component" value="Chromosome 2"/>
</dbReference>
<gene>
    <name evidence="4" type="ORF">H744_2c0932</name>
</gene>
<comment type="subunit">
    <text evidence="2">Homotrimer.</text>
</comment>
<dbReference type="KEGG" id="pgb:H744_2c0932"/>
<proteinExistence type="inferred from homology"/>
<evidence type="ECO:0000256" key="3">
    <source>
        <dbReference type="SAM" id="SignalP"/>
    </source>
</evidence>
<dbReference type="PANTHER" id="PTHR35089:SF1">
    <property type="entry name" value="CHAPERONE PROTEIN SKP"/>
    <property type="match status" value="1"/>
</dbReference>
<dbReference type="STRING" id="658445.H744_2c0932"/>
<dbReference type="InterPro" id="IPR005632">
    <property type="entry name" value="Chaperone_Skp"/>
</dbReference>
<dbReference type="EMBL" id="CP005974">
    <property type="protein sequence ID" value="AJR07643.1"/>
    <property type="molecule type" value="Genomic_DNA"/>
</dbReference>
<feature type="signal peptide" evidence="3">
    <location>
        <begin position="1"/>
        <end position="43"/>
    </location>
</feature>
<dbReference type="Pfam" id="PF03938">
    <property type="entry name" value="OmpH"/>
    <property type="match status" value="1"/>
</dbReference>
<dbReference type="PIRSF" id="PIRSF002094">
    <property type="entry name" value="OMP26_Skp"/>
    <property type="match status" value="1"/>
</dbReference>
<dbReference type="GO" id="GO:0051082">
    <property type="term" value="F:unfolded protein binding"/>
    <property type="evidence" value="ECO:0007669"/>
    <property type="project" value="InterPro"/>
</dbReference>
<dbReference type="PATRIC" id="fig|658445.3.peg.2840"/>
<name>A0A0C5WKE3_9GAMM</name>